<protein>
    <submittedName>
        <fullName evidence="7">Magnesium transporter CorA family protein</fullName>
    </submittedName>
</protein>
<reference evidence="7 8" key="1">
    <citation type="submission" date="2020-08" db="EMBL/GenBank/DDBJ databases">
        <title>Genome public.</title>
        <authorList>
            <person name="Liu C."/>
            <person name="Sun Q."/>
        </authorList>
    </citation>
    <scope>NUCLEOTIDE SEQUENCE [LARGE SCALE GENOMIC DNA]</scope>
    <source>
        <strain evidence="7 8">M2</strain>
    </source>
</reference>
<feature type="transmembrane region" description="Helical" evidence="6">
    <location>
        <begin position="256"/>
        <end position="275"/>
    </location>
</feature>
<evidence type="ECO:0000256" key="2">
    <source>
        <dbReference type="ARBA" id="ARBA00009765"/>
    </source>
</evidence>
<evidence type="ECO:0000313" key="8">
    <source>
        <dbReference type="Proteomes" id="UP000641741"/>
    </source>
</evidence>
<dbReference type="InterPro" id="IPR045861">
    <property type="entry name" value="CorA_cytoplasmic_dom"/>
</dbReference>
<dbReference type="PANTHER" id="PTHR47891">
    <property type="entry name" value="TRANSPORTER-RELATED"/>
    <property type="match status" value="1"/>
</dbReference>
<dbReference type="InterPro" id="IPR002523">
    <property type="entry name" value="MgTranspt_CorA/ZnTranspt_ZntB"/>
</dbReference>
<dbReference type="Gene3D" id="1.20.58.340">
    <property type="entry name" value="Magnesium transport protein CorA, transmembrane region"/>
    <property type="match status" value="2"/>
</dbReference>
<dbReference type="InterPro" id="IPR045863">
    <property type="entry name" value="CorA_TM1_TM2"/>
</dbReference>
<dbReference type="InterPro" id="IPR047199">
    <property type="entry name" value="CorA-like"/>
</dbReference>
<dbReference type="SUPFAM" id="SSF143865">
    <property type="entry name" value="CorA soluble domain-like"/>
    <property type="match status" value="1"/>
</dbReference>
<keyword evidence="8" id="KW-1185">Reference proteome</keyword>
<organism evidence="7 8">
    <name type="scientific">Agathobaculum hominis</name>
    <dbReference type="NCBI Taxonomy" id="2763014"/>
    <lineage>
        <taxon>Bacteria</taxon>
        <taxon>Bacillati</taxon>
        <taxon>Bacillota</taxon>
        <taxon>Clostridia</taxon>
        <taxon>Eubacteriales</taxon>
        <taxon>Butyricicoccaceae</taxon>
        <taxon>Agathobaculum</taxon>
    </lineage>
</organism>
<sequence>MVEFFKTIDGRITEINEFSEGCWVNMVHPSSDELAQIAKAAEVEEEFVRAALDPEESSRVDMEDEQLLMIVDIPMVEKSSVEDGGQLFSTIPMGIVVAKSAVITVCLEDSIILRSIAEGAVKGVHTALRTRFVFQILLRIAGRFLKNLRMIERDFTRIEKRLYDSLKNEELIQLLGLSKSLVYFSSSLKGNEVTMEKVLRGRVLKLYEDDRDILEDALIEVRQAIEMASIYSNIMAGTMDAYASVVSNNLNIIMKVLTILTIIMTIPNIVFGFFGMNIGEGRIPGDWVWWMPLAITVVGCFFAWYMLKKKNLD</sequence>
<evidence type="ECO:0000256" key="1">
    <source>
        <dbReference type="ARBA" id="ARBA00004141"/>
    </source>
</evidence>
<dbReference type="SUPFAM" id="SSF144083">
    <property type="entry name" value="Magnesium transport protein CorA, transmembrane region"/>
    <property type="match status" value="1"/>
</dbReference>
<gene>
    <name evidence="7" type="ORF">H8S02_04435</name>
</gene>
<evidence type="ECO:0000256" key="4">
    <source>
        <dbReference type="ARBA" id="ARBA00022989"/>
    </source>
</evidence>
<keyword evidence="5 6" id="KW-0472">Membrane</keyword>
<dbReference type="Gene3D" id="3.30.460.20">
    <property type="entry name" value="CorA soluble domain-like"/>
    <property type="match status" value="1"/>
</dbReference>
<comment type="caution">
    <text evidence="7">The sequence shown here is derived from an EMBL/GenBank/DDBJ whole genome shotgun (WGS) entry which is preliminary data.</text>
</comment>
<feature type="transmembrane region" description="Helical" evidence="6">
    <location>
        <begin position="287"/>
        <end position="307"/>
    </location>
</feature>
<comment type="similarity">
    <text evidence="2">Belongs to the CorA metal ion transporter (MIT) (TC 1.A.35) family.</text>
</comment>
<evidence type="ECO:0000256" key="6">
    <source>
        <dbReference type="SAM" id="Phobius"/>
    </source>
</evidence>
<keyword evidence="3 6" id="KW-0812">Transmembrane</keyword>
<evidence type="ECO:0000256" key="3">
    <source>
        <dbReference type="ARBA" id="ARBA00022692"/>
    </source>
</evidence>
<comment type="subcellular location">
    <subcellularLocation>
        <location evidence="1">Membrane</location>
        <topology evidence="1">Multi-pass membrane protein</topology>
    </subcellularLocation>
</comment>
<dbReference type="Proteomes" id="UP000641741">
    <property type="component" value="Unassembled WGS sequence"/>
</dbReference>
<evidence type="ECO:0000256" key="5">
    <source>
        <dbReference type="ARBA" id="ARBA00023136"/>
    </source>
</evidence>
<dbReference type="PANTHER" id="PTHR47891:SF2">
    <property type="entry name" value="MAGNESIUM AND COBALT TRANSPORTER"/>
    <property type="match status" value="1"/>
</dbReference>
<keyword evidence="4 6" id="KW-1133">Transmembrane helix</keyword>
<dbReference type="EMBL" id="JACOPK010000003">
    <property type="protein sequence ID" value="MBC5695195.1"/>
    <property type="molecule type" value="Genomic_DNA"/>
</dbReference>
<name>A0ABR7GLK1_9FIRM</name>
<dbReference type="CDD" id="cd12827">
    <property type="entry name" value="EcCorA_ZntB-like_u2"/>
    <property type="match status" value="1"/>
</dbReference>
<dbReference type="Pfam" id="PF01544">
    <property type="entry name" value="CorA"/>
    <property type="match status" value="1"/>
</dbReference>
<accession>A0ABR7GLK1</accession>
<evidence type="ECO:0000313" key="7">
    <source>
        <dbReference type="EMBL" id="MBC5695195.1"/>
    </source>
</evidence>
<dbReference type="RefSeq" id="WP_186969478.1">
    <property type="nucleotide sequence ID" value="NZ_JACOPK010000003.1"/>
</dbReference>
<proteinExistence type="inferred from homology"/>